<dbReference type="CDD" id="cd07302">
    <property type="entry name" value="CHD"/>
    <property type="match status" value="1"/>
</dbReference>
<sequence length="680" mass="75205">MVKSVAAKFCKTRVHHRTVCTGGALSKTTAKFIMFNLIRAASKTWRKLKGRNPLPRVMEGDILIDGVTPFDGAQNRVARPRRVTQNRPYLSMTNPAVQRRLAAVMSTDIAGFSTRMNADETGTLAAVNRILREIFAPRVQANRGRVVKLMGDGALVEFASVVDAATCAVEIQTAMAAREPDGLGLPLLQLRIGINLGDIIIEGRDIFGDGVNLAARLQEIASPGGINLSASTYEHLGNRIGAAFSDDGEHELKNLSKPVRVFRWPVDVESGERKGSVRHPLRRPDKPSIAILPFDNMSGDVEQDYFADGVVEAITATLSRIRSFFVIARNSAFAYKGKHLNVREIGRELGVKYVLEGSVQRAGNRVRITVQLIETDGGAHLWADKYDGSLDDIFDLQDKITEQVAGALQPSIQLAEIERTRRKLPQDLSAYDYTMRAMPDVWMLEEDAAAKALRLLDKALDIDPDYPLALALAGWCWAQRSVYNWAEDITAARHEALSRAERAAQMSSDDPLILSVLGTVQTFARNYRAARVLLERAIQIDPNASWALSRLGWLENYSDRPEVAKQHFARAIRLSPLDPMNFNNLVGIGCAHQIAGEESCAADLFLRALEERPNAHWIHRNLCTALLGAGREREARASAHALMKAHPNMTVRRFKDAMVFSARMLDRIGKQLAALGIPVE</sequence>
<dbReference type="InterPro" id="IPR019734">
    <property type="entry name" value="TPR_rpt"/>
</dbReference>
<dbReference type="GO" id="GO:0035556">
    <property type="term" value="P:intracellular signal transduction"/>
    <property type="evidence" value="ECO:0007669"/>
    <property type="project" value="InterPro"/>
</dbReference>
<keyword evidence="1" id="KW-0802">TPR repeat</keyword>
<name>A0A8J3H324_9RHOB</name>
<dbReference type="SMART" id="SM00044">
    <property type="entry name" value="CYCc"/>
    <property type="match status" value="1"/>
</dbReference>
<dbReference type="EMBL" id="BNCJ01000026">
    <property type="protein sequence ID" value="GHF70816.1"/>
    <property type="molecule type" value="Genomic_DNA"/>
</dbReference>
<reference evidence="3" key="2">
    <citation type="submission" date="2020-09" db="EMBL/GenBank/DDBJ databases">
        <authorList>
            <person name="Sun Q."/>
            <person name="Kim S."/>
        </authorList>
    </citation>
    <scope>NUCLEOTIDE SEQUENCE</scope>
    <source>
        <strain evidence="3">KCTC 42650</strain>
    </source>
</reference>
<dbReference type="Proteomes" id="UP000626220">
    <property type="component" value="Unassembled WGS sequence"/>
</dbReference>
<feature type="domain" description="Guanylate cyclase" evidence="2">
    <location>
        <begin position="103"/>
        <end position="218"/>
    </location>
</feature>
<dbReference type="Gene3D" id="1.25.40.10">
    <property type="entry name" value="Tetratricopeptide repeat domain"/>
    <property type="match status" value="2"/>
</dbReference>
<dbReference type="PROSITE" id="PS50005">
    <property type="entry name" value="TPR"/>
    <property type="match status" value="1"/>
</dbReference>
<evidence type="ECO:0000259" key="2">
    <source>
        <dbReference type="PROSITE" id="PS50125"/>
    </source>
</evidence>
<dbReference type="AlphaFoldDB" id="A0A8J3H324"/>
<evidence type="ECO:0000256" key="1">
    <source>
        <dbReference type="PROSITE-ProRule" id="PRU00339"/>
    </source>
</evidence>
<comment type="caution">
    <text evidence="3">The sequence shown here is derived from an EMBL/GenBank/DDBJ whole genome shotgun (WGS) entry which is preliminary data.</text>
</comment>
<dbReference type="PROSITE" id="PS50125">
    <property type="entry name" value="GUANYLATE_CYCLASE_2"/>
    <property type="match status" value="1"/>
</dbReference>
<dbReference type="InterPro" id="IPR001054">
    <property type="entry name" value="A/G_cyclase"/>
</dbReference>
<dbReference type="GO" id="GO:0006171">
    <property type="term" value="P:cAMP biosynthetic process"/>
    <property type="evidence" value="ECO:0007669"/>
    <property type="project" value="TreeGrafter"/>
</dbReference>
<reference evidence="3" key="1">
    <citation type="journal article" date="2014" name="Int. J. Syst. Evol. Microbiol.">
        <title>Complete genome sequence of Corynebacterium casei LMG S-19264T (=DSM 44701T), isolated from a smear-ripened cheese.</title>
        <authorList>
            <consortium name="US DOE Joint Genome Institute (JGI-PGF)"/>
            <person name="Walter F."/>
            <person name="Albersmeier A."/>
            <person name="Kalinowski J."/>
            <person name="Ruckert C."/>
        </authorList>
    </citation>
    <scope>NUCLEOTIDE SEQUENCE</scope>
    <source>
        <strain evidence="3">KCTC 42650</strain>
    </source>
</reference>
<protein>
    <submittedName>
        <fullName evidence="3">Adenylate cyclase</fullName>
    </submittedName>
</protein>
<dbReference type="InterPro" id="IPR050697">
    <property type="entry name" value="Adenylyl/Guanylyl_Cyclase_3/4"/>
</dbReference>
<dbReference type="InterPro" id="IPR011990">
    <property type="entry name" value="TPR-like_helical_dom_sf"/>
</dbReference>
<gene>
    <name evidence="3" type="ORF">GCM10017056_47280</name>
</gene>
<organism evidence="3 4">
    <name type="scientific">Seohaeicola zhoushanensis</name>
    <dbReference type="NCBI Taxonomy" id="1569283"/>
    <lineage>
        <taxon>Bacteria</taxon>
        <taxon>Pseudomonadati</taxon>
        <taxon>Pseudomonadota</taxon>
        <taxon>Alphaproteobacteria</taxon>
        <taxon>Rhodobacterales</taxon>
        <taxon>Roseobacteraceae</taxon>
        <taxon>Seohaeicola</taxon>
    </lineage>
</organism>
<evidence type="ECO:0000313" key="3">
    <source>
        <dbReference type="EMBL" id="GHF70816.1"/>
    </source>
</evidence>
<proteinExistence type="predicted"/>
<dbReference type="PANTHER" id="PTHR43081">
    <property type="entry name" value="ADENYLATE CYCLASE, TERMINAL-DIFFERENTIATION SPECIFIC-RELATED"/>
    <property type="match status" value="1"/>
</dbReference>
<dbReference type="Pfam" id="PF00211">
    <property type="entry name" value="Guanylate_cyc"/>
    <property type="match status" value="1"/>
</dbReference>
<dbReference type="SUPFAM" id="SSF55073">
    <property type="entry name" value="Nucleotide cyclase"/>
    <property type="match status" value="1"/>
</dbReference>
<dbReference type="SUPFAM" id="SSF48452">
    <property type="entry name" value="TPR-like"/>
    <property type="match status" value="1"/>
</dbReference>
<evidence type="ECO:0000313" key="4">
    <source>
        <dbReference type="Proteomes" id="UP000626220"/>
    </source>
</evidence>
<dbReference type="Gene3D" id="3.40.50.10070">
    <property type="entry name" value="TolB, N-terminal domain"/>
    <property type="match status" value="1"/>
</dbReference>
<dbReference type="PANTHER" id="PTHR43081:SF19">
    <property type="entry name" value="PH-SENSITIVE ADENYLATE CYCLASE RV1264"/>
    <property type="match status" value="1"/>
</dbReference>
<dbReference type="InterPro" id="IPR029787">
    <property type="entry name" value="Nucleotide_cyclase"/>
</dbReference>
<accession>A0A8J3H324</accession>
<dbReference type="GO" id="GO:0004016">
    <property type="term" value="F:adenylate cyclase activity"/>
    <property type="evidence" value="ECO:0007669"/>
    <property type="project" value="UniProtKB-ARBA"/>
</dbReference>
<keyword evidence="4" id="KW-1185">Reference proteome</keyword>
<dbReference type="Gene3D" id="3.30.70.1230">
    <property type="entry name" value="Nucleotide cyclase"/>
    <property type="match status" value="1"/>
</dbReference>
<feature type="repeat" description="TPR" evidence="1">
    <location>
        <begin position="511"/>
        <end position="544"/>
    </location>
</feature>